<dbReference type="AlphaFoldDB" id="A0A9N8H8U4"/>
<feature type="compositionally biased region" description="Low complexity" evidence="1">
    <location>
        <begin position="111"/>
        <end position="122"/>
    </location>
</feature>
<evidence type="ECO:0000313" key="3">
    <source>
        <dbReference type="EMBL" id="CAB9503967.1"/>
    </source>
</evidence>
<accession>A0A9N8H8U4</accession>
<name>A0A9N8H8U4_9STRA</name>
<reference evidence="3" key="1">
    <citation type="submission" date="2020-06" db="EMBL/GenBank/DDBJ databases">
        <authorList>
            <consortium name="Plant Systems Biology data submission"/>
        </authorList>
    </citation>
    <scope>NUCLEOTIDE SEQUENCE</scope>
    <source>
        <strain evidence="3">D6</strain>
    </source>
</reference>
<protein>
    <submittedName>
        <fullName evidence="3">Uncharacterized protein</fullName>
    </submittedName>
</protein>
<organism evidence="3 4">
    <name type="scientific">Seminavis robusta</name>
    <dbReference type="NCBI Taxonomy" id="568900"/>
    <lineage>
        <taxon>Eukaryota</taxon>
        <taxon>Sar</taxon>
        <taxon>Stramenopiles</taxon>
        <taxon>Ochrophyta</taxon>
        <taxon>Bacillariophyta</taxon>
        <taxon>Bacillariophyceae</taxon>
        <taxon>Bacillariophycidae</taxon>
        <taxon>Naviculales</taxon>
        <taxon>Naviculaceae</taxon>
        <taxon>Seminavis</taxon>
    </lineage>
</organism>
<feature type="compositionally biased region" description="Polar residues" evidence="1">
    <location>
        <begin position="225"/>
        <end position="234"/>
    </location>
</feature>
<keyword evidence="4" id="KW-1185">Reference proteome</keyword>
<dbReference type="EMBL" id="CAICTM010000180">
    <property type="protein sequence ID" value="CAB9503967.1"/>
    <property type="molecule type" value="Genomic_DNA"/>
</dbReference>
<proteinExistence type="predicted"/>
<evidence type="ECO:0000256" key="2">
    <source>
        <dbReference type="SAM" id="SignalP"/>
    </source>
</evidence>
<feature type="compositionally biased region" description="Pro residues" evidence="1">
    <location>
        <begin position="197"/>
        <end position="218"/>
    </location>
</feature>
<dbReference type="Proteomes" id="UP001153069">
    <property type="component" value="Unassembled WGS sequence"/>
</dbReference>
<keyword evidence="2" id="KW-0732">Signal</keyword>
<feature type="region of interest" description="Disordered" evidence="1">
    <location>
        <begin position="111"/>
        <end position="134"/>
    </location>
</feature>
<evidence type="ECO:0000256" key="1">
    <source>
        <dbReference type="SAM" id="MobiDB-lite"/>
    </source>
</evidence>
<feature type="chain" id="PRO_5040341699" evidence="2">
    <location>
        <begin position="20"/>
        <end position="234"/>
    </location>
</feature>
<sequence length="234" mass="24455">MMMFRLSLLLPLLAATASGFVVPRATVRSSSSLLRAGEDAAVDLGDVISNAKEALADVTEGITTRWEPEIVEVEPDTSGVMDIFSSLSPDVGIAIAGVVVLLGIAAVVSGSSSGETASSGSAPRAPRRKAGKQADVSIPYDAAARLAYDAWVESQEDVKASEEAFVAFKTMYEETAVAAVTAKQKARNLASFDPTKPKPQPRPEPTPKPPTAKAPKPAPAKKAESSTPFFAQVK</sequence>
<gene>
    <name evidence="3" type="ORF">SEMRO_181_G079190.1</name>
</gene>
<evidence type="ECO:0000313" key="4">
    <source>
        <dbReference type="Proteomes" id="UP001153069"/>
    </source>
</evidence>
<comment type="caution">
    <text evidence="3">The sequence shown here is derived from an EMBL/GenBank/DDBJ whole genome shotgun (WGS) entry which is preliminary data.</text>
</comment>
<feature type="signal peptide" evidence="2">
    <location>
        <begin position="1"/>
        <end position="19"/>
    </location>
</feature>
<feature type="region of interest" description="Disordered" evidence="1">
    <location>
        <begin position="186"/>
        <end position="234"/>
    </location>
</feature>